<dbReference type="SMART" id="SM00065">
    <property type="entry name" value="GAF"/>
    <property type="match status" value="2"/>
</dbReference>
<dbReference type="InterPro" id="IPR018771">
    <property type="entry name" value="PocR_dom"/>
</dbReference>
<dbReference type="NCBIfam" id="TIGR00277">
    <property type="entry name" value="HDIG"/>
    <property type="match status" value="1"/>
</dbReference>
<dbReference type="InterPro" id="IPR004358">
    <property type="entry name" value="Sig_transdc_His_kin-like_C"/>
</dbReference>
<dbReference type="Proteomes" id="UP000231067">
    <property type="component" value="Unassembled WGS sequence"/>
</dbReference>
<dbReference type="PRINTS" id="PR00344">
    <property type="entry name" value="BCTRLSENSOR"/>
</dbReference>
<evidence type="ECO:0000256" key="4">
    <source>
        <dbReference type="ARBA" id="ARBA00022679"/>
    </source>
</evidence>
<dbReference type="PROSITE" id="PS50109">
    <property type="entry name" value="HIS_KIN"/>
    <property type="match status" value="1"/>
</dbReference>
<evidence type="ECO:0000313" key="10">
    <source>
        <dbReference type="Proteomes" id="UP000231067"/>
    </source>
</evidence>
<dbReference type="Pfam" id="PF02518">
    <property type="entry name" value="HATPase_c"/>
    <property type="match status" value="1"/>
</dbReference>
<comment type="caution">
    <text evidence="9">The sequence shown here is derived from an EMBL/GenBank/DDBJ whole genome shotgun (WGS) entry which is preliminary data.</text>
</comment>
<dbReference type="PANTHER" id="PTHR43155:SF2">
    <property type="entry name" value="CYCLIC DI-GMP PHOSPHODIESTERASE PA4108"/>
    <property type="match status" value="1"/>
</dbReference>
<dbReference type="InterPro" id="IPR036097">
    <property type="entry name" value="HisK_dim/P_sf"/>
</dbReference>
<evidence type="ECO:0000256" key="1">
    <source>
        <dbReference type="ARBA" id="ARBA00000085"/>
    </source>
</evidence>
<comment type="catalytic activity">
    <reaction evidence="1">
        <text>ATP + protein L-histidine = ADP + protein N-phospho-L-histidine.</text>
        <dbReference type="EC" id="2.7.13.3"/>
    </reaction>
</comment>
<dbReference type="AlphaFoldDB" id="A0A2H0A2N2"/>
<dbReference type="Gene3D" id="3.30.565.10">
    <property type="entry name" value="Histidine kinase-like ATPase, C-terminal domain"/>
    <property type="match status" value="1"/>
</dbReference>
<gene>
    <name evidence="9" type="ORF">COX18_09210</name>
</gene>
<evidence type="ECO:0000256" key="3">
    <source>
        <dbReference type="ARBA" id="ARBA00022553"/>
    </source>
</evidence>
<keyword evidence="3" id="KW-0597">Phosphoprotein</keyword>
<keyword evidence="6" id="KW-0472">Membrane</keyword>
<dbReference type="Gene3D" id="3.30.450.40">
    <property type="match status" value="2"/>
</dbReference>
<organism evidence="9 10">
    <name type="scientific">Candidatus Desantisbacteria bacterium CG23_combo_of_CG06-09_8_20_14_all_40_23</name>
    <dbReference type="NCBI Taxonomy" id="1974550"/>
    <lineage>
        <taxon>Bacteria</taxon>
        <taxon>Candidatus Desantisiibacteriota</taxon>
    </lineage>
</organism>
<evidence type="ECO:0000259" key="8">
    <source>
        <dbReference type="PROSITE" id="PS51832"/>
    </source>
</evidence>
<dbReference type="EMBL" id="PCSH01000157">
    <property type="protein sequence ID" value="PIP39704.1"/>
    <property type="molecule type" value="Genomic_DNA"/>
</dbReference>
<dbReference type="InterPro" id="IPR037522">
    <property type="entry name" value="HD_GYP_dom"/>
</dbReference>
<feature type="transmembrane region" description="Helical" evidence="6">
    <location>
        <begin position="39"/>
        <end position="63"/>
    </location>
</feature>
<evidence type="ECO:0000256" key="2">
    <source>
        <dbReference type="ARBA" id="ARBA00012438"/>
    </source>
</evidence>
<accession>A0A2H0A2N2</accession>
<dbReference type="SMART" id="SM00387">
    <property type="entry name" value="HATPase_c"/>
    <property type="match status" value="1"/>
</dbReference>
<feature type="transmembrane region" description="Helical" evidence="6">
    <location>
        <begin position="69"/>
        <end position="88"/>
    </location>
</feature>
<keyword evidence="5" id="KW-0418">Kinase</keyword>
<name>A0A2H0A2N2_9BACT</name>
<evidence type="ECO:0000256" key="6">
    <source>
        <dbReference type="SAM" id="Phobius"/>
    </source>
</evidence>
<feature type="domain" description="HD-GYP" evidence="8">
    <location>
        <begin position="859"/>
        <end position="1052"/>
    </location>
</feature>
<keyword evidence="6" id="KW-1133">Transmembrane helix</keyword>
<dbReference type="InterPro" id="IPR003594">
    <property type="entry name" value="HATPase_dom"/>
</dbReference>
<dbReference type="SUPFAM" id="SSF55874">
    <property type="entry name" value="ATPase domain of HSP90 chaperone/DNA topoisomerase II/histidine kinase"/>
    <property type="match status" value="1"/>
</dbReference>
<dbReference type="SUPFAM" id="SSF109604">
    <property type="entry name" value="HD-domain/PDEase-like"/>
    <property type="match status" value="1"/>
</dbReference>
<feature type="domain" description="Histidine kinase" evidence="7">
    <location>
        <begin position="118"/>
        <end position="335"/>
    </location>
</feature>
<keyword evidence="4" id="KW-0808">Transferase</keyword>
<dbReference type="EC" id="2.7.13.3" evidence="2"/>
<dbReference type="InterPro" id="IPR003607">
    <property type="entry name" value="HD/PDEase_dom"/>
</dbReference>
<sequence>MLVFVHTLQTSKSLFAHYNQTGGTERMSKKPKPIPAKKIARITDITMVILIVFILVISIKAYFTGTMELFILWAPLSIYIVIFYAYLVNVLQKQNEELECSNKELRRSIQKKYEFIYNICIQLRKPFHSIKHSLAYVIGNTALSSFNKRLLEQSEKGIEHLDEVVSRLLDHSMITSGRTHLTIEQTNMKELIKEVVRATTCFAETKQVSLKTIIPDTLSDIPIDSLRMQQALRNLVLNAIKFSPAQSMVTIQITEDTNRMQITVIDHGAGMSSHKLETIFEEFSREVSLPFSEIHGTGLGLPIAQGIIEAHEGSVSATSKKGVGSTFTVSLPKETTTLSLLEERRQVRKFLTTIPHLTELVDQSILQEIQSNFTKTFGILTIITDNEGNPIVTCDTGNEFCKMIQGCSKGAMRCKQFAARVETEALKDTRAKAYYCFAGLAHFSAPILVEHMHLGSIEIQGAQVFLPINPDKLKGIARDMELDYDKLVEKASSVPKLPEERVYSAGELLYAIANTVSSLCTHEHKLSHKIAELSTFSQVSRAITSNLDFDTLLDMILYTTISALEADGGSIMLLNENNELIINGSYGLPNAILRETRVPLGRGISGYVAKEKKPVILYHGMPDEYLTPLLKRGHLKTAMCVPLVVKGEVIGVFNVTRKNGDIFTDDSLILFKTFCSQATIALEEARMYAAMEEKTKQLEAFTKIGEVPLSAIDMDIALSLIIEAVSRAMDSQMASIRLLDDTGENLIIMAGYGLSDKYLQRGALKIGQSIAGKVVEIRECIAAEDVSCDDMIEDTSSCLSEGITSLLSAPLIIRERAIGCITVYSKTKHIYTQEEMKFLFVLASQAAVAIEYTKIFRTIRDGLSKTSLSLSEAISSMDSYDIQQGKKKAEYASLIAKEMNLSTIVVETIKIAALLHDIGKMVIPEKILQKPGALTKEEFETIKKHPLISEKILKEIELPWDVSVSIKQHHERIDGKGYPHGLTKEEISTEALIIEVVDAFYAMISERPYRKALSTDEAMGELQKEAGKQFSPEVVESFMRALKKVEEKDTKK</sequence>
<dbReference type="SUPFAM" id="SSF47384">
    <property type="entry name" value="Homodimeric domain of signal transducing histidine kinase"/>
    <property type="match status" value="1"/>
</dbReference>
<dbReference type="GO" id="GO:0000155">
    <property type="term" value="F:phosphorelay sensor kinase activity"/>
    <property type="evidence" value="ECO:0007669"/>
    <property type="project" value="InterPro"/>
</dbReference>
<dbReference type="FunFam" id="3.30.565.10:FF:000006">
    <property type="entry name" value="Sensor histidine kinase WalK"/>
    <property type="match status" value="1"/>
</dbReference>
<dbReference type="PROSITE" id="PS51832">
    <property type="entry name" value="HD_GYP"/>
    <property type="match status" value="1"/>
</dbReference>
<keyword evidence="6" id="KW-0812">Transmembrane</keyword>
<dbReference type="SUPFAM" id="SSF55781">
    <property type="entry name" value="GAF domain-like"/>
    <property type="match status" value="2"/>
</dbReference>
<evidence type="ECO:0000256" key="5">
    <source>
        <dbReference type="ARBA" id="ARBA00022777"/>
    </source>
</evidence>
<dbReference type="Pfam" id="PF13185">
    <property type="entry name" value="GAF_2"/>
    <property type="match status" value="2"/>
</dbReference>
<evidence type="ECO:0000259" key="7">
    <source>
        <dbReference type="PROSITE" id="PS50109"/>
    </source>
</evidence>
<dbReference type="CDD" id="cd00077">
    <property type="entry name" value="HDc"/>
    <property type="match status" value="1"/>
</dbReference>
<protein>
    <recommendedName>
        <fullName evidence="2">histidine kinase</fullName>
        <ecNumber evidence="2">2.7.13.3</ecNumber>
    </recommendedName>
</protein>
<dbReference type="InterPro" id="IPR003018">
    <property type="entry name" value="GAF"/>
</dbReference>
<evidence type="ECO:0000313" key="9">
    <source>
        <dbReference type="EMBL" id="PIP39704.1"/>
    </source>
</evidence>
<proteinExistence type="predicted"/>
<dbReference type="Gene3D" id="1.10.3210.10">
    <property type="entry name" value="Hypothetical protein af1432"/>
    <property type="match status" value="1"/>
</dbReference>
<dbReference type="InterPro" id="IPR036890">
    <property type="entry name" value="HATPase_C_sf"/>
</dbReference>
<dbReference type="Pfam" id="PF13487">
    <property type="entry name" value="HD_5"/>
    <property type="match status" value="1"/>
</dbReference>
<dbReference type="Pfam" id="PF10114">
    <property type="entry name" value="PocR"/>
    <property type="match status" value="1"/>
</dbReference>
<dbReference type="PANTHER" id="PTHR43155">
    <property type="entry name" value="CYCLIC DI-GMP PHOSPHODIESTERASE PA4108-RELATED"/>
    <property type="match status" value="1"/>
</dbReference>
<dbReference type="Gene3D" id="1.10.287.130">
    <property type="match status" value="1"/>
</dbReference>
<dbReference type="InterPro" id="IPR006675">
    <property type="entry name" value="HDIG_dom"/>
</dbReference>
<dbReference type="InterPro" id="IPR005467">
    <property type="entry name" value="His_kinase_dom"/>
</dbReference>
<dbReference type="InterPro" id="IPR029016">
    <property type="entry name" value="GAF-like_dom_sf"/>
</dbReference>
<reference evidence="9 10" key="1">
    <citation type="submission" date="2017-09" db="EMBL/GenBank/DDBJ databases">
        <title>Depth-based differentiation of microbial function through sediment-hosted aquifers and enrichment of novel symbionts in the deep terrestrial subsurface.</title>
        <authorList>
            <person name="Probst A.J."/>
            <person name="Ladd B."/>
            <person name="Jarett J.K."/>
            <person name="Geller-Mcgrath D.E."/>
            <person name="Sieber C.M."/>
            <person name="Emerson J.B."/>
            <person name="Anantharaman K."/>
            <person name="Thomas B.C."/>
            <person name="Malmstrom R."/>
            <person name="Stieglmeier M."/>
            <person name="Klingl A."/>
            <person name="Woyke T."/>
            <person name="Ryan C.M."/>
            <person name="Banfield J.F."/>
        </authorList>
    </citation>
    <scope>NUCLEOTIDE SEQUENCE [LARGE SCALE GENOMIC DNA]</scope>
    <source>
        <strain evidence="9">CG23_combo_of_CG06-09_8_20_14_all_40_23</strain>
    </source>
</reference>